<proteinExistence type="predicted"/>
<evidence type="ECO:0000313" key="4">
    <source>
        <dbReference type="EnsemblMetazoa" id="AFAF018362-PA"/>
    </source>
</evidence>
<accession>A0A182QWN6</accession>
<keyword evidence="5" id="KW-1185">Reference proteome</keyword>
<sequence length="208" mass="23086">MFGASCARVFLFSFFVCVFWCVFVCSSSNHGTILSGAATFIMYIKSGHRFLSDKGQIIFPGPPTRSPAIYYQTSTSTSTTTSTTTMASPTDSGVTDENGNYIVPDMWQSKSSSGSDMLSDKIQMFYIYITVTITSVFIIVILGIFGYMCYKRKGFQNIDGPQSPIETTRRRSSTHRSTRRYSRNISKDREANAGAPVPEDNPGQTLLR</sequence>
<feature type="compositionally biased region" description="Basic residues" evidence="1">
    <location>
        <begin position="170"/>
        <end position="182"/>
    </location>
</feature>
<keyword evidence="2" id="KW-0812">Transmembrane</keyword>
<dbReference type="Proteomes" id="UP000075886">
    <property type="component" value="Unassembled WGS sequence"/>
</dbReference>
<evidence type="ECO:0000256" key="2">
    <source>
        <dbReference type="SAM" id="Phobius"/>
    </source>
</evidence>
<name>A0A182QWN6_9DIPT</name>
<dbReference type="EMBL" id="AXCN02000404">
    <property type="status" value="NOT_ANNOTATED_CDS"/>
    <property type="molecule type" value="Genomic_DNA"/>
</dbReference>
<evidence type="ECO:0000256" key="1">
    <source>
        <dbReference type="SAM" id="MobiDB-lite"/>
    </source>
</evidence>
<protein>
    <submittedName>
        <fullName evidence="4">Uncharacterized protein</fullName>
    </submittedName>
</protein>
<reference evidence="5" key="1">
    <citation type="submission" date="2014-01" db="EMBL/GenBank/DDBJ databases">
        <title>The Genome Sequence of Anopheles farauti FAR1 (V2).</title>
        <authorList>
            <consortium name="The Broad Institute Genomics Platform"/>
            <person name="Neafsey D.E."/>
            <person name="Besansky N."/>
            <person name="Howell P."/>
            <person name="Walton C."/>
            <person name="Young S.K."/>
            <person name="Zeng Q."/>
            <person name="Gargeya S."/>
            <person name="Fitzgerald M."/>
            <person name="Haas B."/>
            <person name="Abouelleil A."/>
            <person name="Allen A.W."/>
            <person name="Alvarado L."/>
            <person name="Arachchi H.M."/>
            <person name="Berlin A.M."/>
            <person name="Chapman S.B."/>
            <person name="Gainer-Dewar J."/>
            <person name="Goldberg J."/>
            <person name="Griggs A."/>
            <person name="Gujja S."/>
            <person name="Hansen M."/>
            <person name="Howarth C."/>
            <person name="Imamovic A."/>
            <person name="Ireland A."/>
            <person name="Larimer J."/>
            <person name="McCowan C."/>
            <person name="Murphy C."/>
            <person name="Pearson M."/>
            <person name="Poon T.W."/>
            <person name="Priest M."/>
            <person name="Roberts A."/>
            <person name="Saif S."/>
            <person name="Shea T."/>
            <person name="Sisk P."/>
            <person name="Sykes S."/>
            <person name="Wortman J."/>
            <person name="Nusbaum C."/>
            <person name="Birren B."/>
        </authorList>
    </citation>
    <scope>NUCLEOTIDE SEQUENCE [LARGE SCALE GENOMIC DNA]</scope>
    <source>
        <strain evidence="5">FAR1</strain>
    </source>
</reference>
<feature type="transmembrane region" description="Helical" evidence="2">
    <location>
        <begin position="125"/>
        <end position="150"/>
    </location>
</feature>
<feature type="signal peptide" evidence="3">
    <location>
        <begin position="1"/>
        <end position="27"/>
    </location>
</feature>
<reference evidence="4" key="2">
    <citation type="submission" date="2020-05" db="UniProtKB">
        <authorList>
            <consortium name="EnsemblMetazoa"/>
        </authorList>
    </citation>
    <scope>IDENTIFICATION</scope>
    <source>
        <strain evidence="4">FAR1</strain>
    </source>
</reference>
<dbReference type="AlphaFoldDB" id="A0A182QWN6"/>
<organism evidence="4 5">
    <name type="scientific">Anopheles farauti</name>
    <dbReference type="NCBI Taxonomy" id="69004"/>
    <lineage>
        <taxon>Eukaryota</taxon>
        <taxon>Metazoa</taxon>
        <taxon>Ecdysozoa</taxon>
        <taxon>Arthropoda</taxon>
        <taxon>Hexapoda</taxon>
        <taxon>Insecta</taxon>
        <taxon>Pterygota</taxon>
        <taxon>Neoptera</taxon>
        <taxon>Endopterygota</taxon>
        <taxon>Diptera</taxon>
        <taxon>Nematocera</taxon>
        <taxon>Culicoidea</taxon>
        <taxon>Culicidae</taxon>
        <taxon>Anophelinae</taxon>
        <taxon>Anopheles</taxon>
    </lineage>
</organism>
<keyword evidence="3" id="KW-0732">Signal</keyword>
<keyword evidence="2" id="KW-0472">Membrane</keyword>
<dbReference type="EnsemblMetazoa" id="AFAF018362-RA">
    <property type="protein sequence ID" value="AFAF018362-PA"/>
    <property type="gene ID" value="AFAF018362"/>
</dbReference>
<evidence type="ECO:0000313" key="5">
    <source>
        <dbReference type="Proteomes" id="UP000075886"/>
    </source>
</evidence>
<feature type="region of interest" description="Disordered" evidence="1">
    <location>
        <begin position="158"/>
        <end position="208"/>
    </location>
</feature>
<dbReference type="VEuPathDB" id="VectorBase:AFAF018362"/>
<keyword evidence="2" id="KW-1133">Transmembrane helix</keyword>
<evidence type="ECO:0000256" key="3">
    <source>
        <dbReference type="SAM" id="SignalP"/>
    </source>
</evidence>
<feature type="chain" id="PRO_5047196975" evidence="3">
    <location>
        <begin position="28"/>
        <end position="208"/>
    </location>
</feature>